<evidence type="ECO:0000313" key="16">
    <source>
        <dbReference type="Proteomes" id="UP000242662"/>
    </source>
</evidence>
<keyword evidence="8 10" id="KW-0131">Cell cycle</keyword>
<sequence length="453" mass="49443">MSIDATLVQKVALRQRLANDTRTFASVSTDTRHHSPQSLFVPLRGERFNGHTFLDAAIEAGATATLWQEDEALPREVPDTFQVYYVTDTTEALQNLARLYREHVNPFIIGITGSNGKTTTKDMVATLLEPLGVVHKTKGNFNNHIGVPLSLLSMPSHCDYAVIELGMNHPGEIAFLSRLAAPNAAIVTNIGEAHIAAFGSRTGIADEKMSIRSGLTNEKWLWIDGDESLLTAYADEATTVGYASQADVYINAITPLKTGYTFKINSNVSFSLPMLGEHNIKNVTYAISLAQRLGLETERIQKQMNIIEVSGMRLEPLQGPNGVTIVNDAYNANPTSMKAAIETVKSLPGYKERVLVLGGIYELGEAEEALHKSVAEVIEAPITTVITVGDKGYWIHEALTLRALPHITCIHVYSVDEAKKHLSPYLKENTVVLLKASRAVALEKVLPAVKGGF</sequence>
<evidence type="ECO:0000256" key="2">
    <source>
        <dbReference type="ARBA" id="ARBA00022598"/>
    </source>
</evidence>
<comment type="catalytic activity">
    <reaction evidence="10 11">
        <text>D-alanyl-D-alanine + UDP-N-acetyl-alpha-D-muramoyl-L-alanyl-gamma-D-glutamyl-meso-2,6-diaminopimelate + ATP = UDP-N-acetyl-alpha-D-muramoyl-L-alanyl-gamma-D-glutamyl-meso-2,6-diaminopimeloyl-D-alanyl-D-alanine + ADP + phosphate + H(+)</text>
        <dbReference type="Rhea" id="RHEA:28374"/>
        <dbReference type="ChEBI" id="CHEBI:15378"/>
        <dbReference type="ChEBI" id="CHEBI:30616"/>
        <dbReference type="ChEBI" id="CHEBI:43474"/>
        <dbReference type="ChEBI" id="CHEBI:57822"/>
        <dbReference type="ChEBI" id="CHEBI:61386"/>
        <dbReference type="ChEBI" id="CHEBI:83905"/>
        <dbReference type="ChEBI" id="CHEBI:456216"/>
        <dbReference type="EC" id="6.3.2.10"/>
    </reaction>
</comment>
<dbReference type="GO" id="GO:0005737">
    <property type="term" value="C:cytoplasm"/>
    <property type="evidence" value="ECO:0007669"/>
    <property type="project" value="UniProtKB-SubCell"/>
</dbReference>
<evidence type="ECO:0000256" key="11">
    <source>
        <dbReference type="RuleBase" id="RU004136"/>
    </source>
</evidence>
<dbReference type="Gene3D" id="3.90.190.20">
    <property type="entry name" value="Mur ligase, C-terminal domain"/>
    <property type="match status" value="1"/>
</dbReference>
<evidence type="ECO:0000256" key="6">
    <source>
        <dbReference type="ARBA" id="ARBA00022960"/>
    </source>
</evidence>
<keyword evidence="16" id="KW-1185">Reference proteome</keyword>
<comment type="pathway">
    <text evidence="10 11">Cell wall biogenesis; peptidoglycan biosynthesis.</text>
</comment>
<dbReference type="InterPro" id="IPR035911">
    <property type="entry name" value="MurE/MurF_N"/>
</dbReference>
<dbReference type="InterPro" id="IPR000713">
    <property type="entry name" value="Mur_ligase_N"/>
</dbReference>
<dbReference type="Gene3D" id="3.40.1390.10">
    <property type="entry name" value="MurE/MurF, N-terminal domain"/>
    <property type="match status" value="1"/>
</dbReference>
<evidence type="ECO:0000259" key="12">
    <source>
        <dbReference type="Pfam" id="PF01225"/>
    </source>
</evidence>
<dbReference type="Pfam" id="PF08245">
    <property type="entry name" value="Mur_ligase_M"/>
    <property type="match status" value="1"/>
</dbReference>
<dbReference type="PANTHER" id="PTHR43024">
    <property type="entry name" value="UDP-N-ACETYLMURAMOYL-TRIPEPTIDE--D-ALANYL-D-ALANINE LIGASE"/>
    <property type="match status" value="1"/>
</dbReference>
<gene>
    <name evidence="10" type="primary">murF</name>
    <name evidence="15" type="ORF">SAMN05421737_107171</name>
</gene>
<comment type="similarity">
    <text evidence="10">Belongs to the MurCDEF family. MurF subfamily.</text>
</comment>
<feature type="domain" description="Mur ligase N-terminal catalytic" evidence="12">
    <location>
        <begin position="25"/>
        <end position="100"/>
    </location>
</feature>
<dbReference type="GO" id="GO:0008360">
    <property type="term" value="P:regulation of cell shape"/>
    <property type="evidence" value="ECO:0007669"/>
    <property type="project" value="UniProtKB-KW"/>
</dbReference>
<dbReference type="NCBIfam" id="TIGR01143">
    <property type="entry name" value="murF"/>
    <property type="match status" value="1"/>
</dbReference>
<dbReference type="InterPro" id="IPR036565">
    <property type="entry name" value="Mur-like_cat_sf"/>
</dbReference>
<dbReference type="SUPFAM" id="SSF53623">
    <property type="entry name" value="MurD-like peptide ligases, catalytic domain"/>
    <property type="match status" value="1"/>
</dbReference>
<evidence type="ECO:0000256" key="7">
    <source>
        <dbReference type="ARBA" id="ARBA00022984"/>
    </source>
</evidence>
<evidence type="ECO:0000256" key="8">
    <source>
        <dbReference type="ARBA" id="ARBA00023306"/>
    </source>
</evidence>
<evidence type="ECO:0000256" key="9">
    <source>
        <dbReference type="ARBA" id="ARBA00023316"/>
    </source>
</evidence>
<comment type="function">
    <text evidence="10 11">Involved in cell wall formation. Catalyzes the final step in the synthesis of UDP-N-acetylmuramoyl-pentapeptide, the precursor of murein.</text>
</comment>
<dbReference type="GO" id="GO:0009252">
    <property type="term" value="P:peptidoglycan biosynthetic process"/>
    <property type="evidence" value="ECO:0007669"/>
    <property type="project" value="UniProtKB-UniRule"/>
</dbReference>
<dbReference type="PANTHER" id="PTHR43024:SF1">
    <property type="entry name" value="UDP-N-ACETYLMURAMOYL-TRIPEPTIDE--D-ALANYL-D-ALANINE LIGASE"/>
    <property type="match status" value="1"/>
</dbReference>
<feature type="domain" description="Mur ligase C-terminal" evidence="13">
    <location>
        <begin position="312"/>
        <end position="438"/>
    </location>
</feature>
<dbReference type="EMBL" id="FMYM01000007">
    <property type="protein sequence ID" value="SDC35090.1"/>
    <property type="molecule type" value="Genomic_DNA"/>
</dbReference>
<keyword evidence="4 10" id="KW-0547">Nucleotide-binding</keyword>
<dbReference type="Pfam" id="PF01225">
    <property type="entry name" value="Mur_ligase"/>
    <property type="match status" value="1"/>
</dbReference>
<evidence type="ECO:0000256" key="4">
    <source>
        <dbReference type="ARBA" id="ARBA00022741"/>
    </source>
</evidence>
<keyword evidence="3 10" id="KW-0132">Cell division</keyword>
<name>A0A1G6KVI0_9BACI</name>
<reference evidence="16" key="1">
    <citation type="submission" date="2016-09" db="EMBL/GenBank/DDBJ databases">
        <authorList>
            <person name="Varghese N."/>
            <person name="Submissions S."/>
        </authorList>
    </citation>
    <scope>NUCLEOTIDE SEQUENCE [LARGE SCALE GENOMIC DNA]</scope>
    <source>
        <strain evidence="16">25nlg</strain>
    </source>
</reference>
<organism evidence="15 16">
    <name type="scientific">Shouchella lonarensis</name>
    <dbReference type="NCBI Taxonomy" id="1464122"/>
    <lineage>
        <taxon>Bacteria</taxon>
        <taxon>Bacillati</taxon>
        <taxon>Bacillota</taxon>
        <taxon>Bacilli</taxon>
        <taxon>Bacillales</taxon>
        <taxon>Bacillaceae</taxon>
        <taxon>Shouchella</taxon>
    </lineage>
</organism>
<proteinExistence type="inferred from homology"/>
<dbReference type="HAMAP" id="MF_02019">
    <property type="entry name" value="MurF"/>
    <property type="match status" value="1"/>
</dbReference>
<protein>
    <recommendedName>
        <fullName evidence="10 11">UDP-N-acetylmuramoyl-tripeptide--D-alanyl-D-alanine ligase</fullName>
        <ecNumber evidence="10 11">6.3.2.10</ecNumber>
    </recommendedName>
    <alternativeName>
        <fullName evidence="10">D-alanyl-D-alanine-adding enzyme</fullName>
    </alternativeName>
</protein>
<dbReference type="InterPro" id="IPR005863">
    <property type="entry name" value="UDP-N-AcMur_synth"/>
</dbReference>
<evidence type="ECO:0000256" key="1">
    <source>
        <dbReference type="ARBA" id="ARBA00022490"/>
    </source>
</evidence>
<feature type="binding site" evidence="10">
    <location>
        <begin position="113"/>
        <end position="119"/>
    </location>
    <ligand>
        <name>ATP</name>
        <dbReference type="ChEBI" id="CHEBI:30616"/>
    </ligand>
</feature>
<dbReference type="AlphaFoldDB" id="A0A1G6KVI0"/>
<dbReference type="OrthoDB" id="9801978at2"/>
<dbReference type="STRING" id="1464122.SAMN05421737_107171"/>
<dbReference type="SUPFAM" id="SSF53244">
    <property type="entry name" value="MurD-like peptide ligases, peptide-binding domain"/>
    <property type="match status" value="1"/>
</dbReference>
<dbReference type="SUPFAM" id="SSF63418">
    <property type="entry name" value="MurE/MurF N-terminal domain"/>
    <property type="match status" value="1"/>
</dbReference>
<dbReference type="InterPro" id="IPR004101">
    <property type="entry name" value="Mur_ligase_C"/>
</dbReference>
<evidence type="ECO:0000256" key="5">
    <source>
        <dbReference type="ARBA" id="ARBA00022840"/>
    </source>
</evidence>
<dbReference type="InterPro" id="IPR051046">
    <property type="entry name" value="MurCDEF_CellWall_CoF430Synth"/>
</dbReference>
<dbReference type="UniPathway" id="UPA00219"/>
<keyword evidence="7 10" id="KW-0573">Peptidoglycan synthesis</keyword>
<accession>A0A1G6KVI0</accession>
<feature type="domain" description="Mur ligase central" evidence="14">
    <location>
        <begin position="111"/>
        <end position="289"/>
    </location>
</feature>
<dbReference type="InterPro" id="IPR013221">
    <property type="entry name" value="Mur_ligase_cen"/>
</dbReference>
<keyword evidence="1 10" id="KW-0963">Cytoplasm</keyword>
<dbReference type="GO" id="GO:0047480">
    <property type="term" value="F:UDP-N-acetylmuramoyl-tripeptide-D-alanyl-D-alanine ligase activity"/>
    <property type="evidence" value="ECO:0007669"/>
    <property type="project" value="UniProtKB-UniRule"/>
</dbReference>
<dbReference type="InterPro" id="IPR036615">
    <property type="entry name" value="Mur_ligase_C_dom_sf"/>
</dbReference>
<dbReference type="EC" id="6.3.2.10" evidence="10 11"/>
<keyword evidence="2 10" id="KW-0436">Ligase</keyword>
<evidence type="ECO:0000256" key="10">
    <source>
        <dbReference type="HAMAP-Rule" id="MF_02019"/>
    </source>
</evidence>
<keyword evidence="5 10" id="KW-0067">ATP-binding</keyword>
<dbReference type="RefSeq" id="WP_090775976.1">
    <property type="nucleotide sequence ID" value="NZ_FMYM01000007.1"/>
</dbReference>
<dbReference type="GO" id="GO:0005524">
    <property type="term" value="F:ATP binding"/>
    <property type="evidence" value="ECO:0007669"/>
    <property type="project" value="UniProtKB-UniRule"/>
</dbReference>
<dbReference type="Pfam" id="PF02875">
    <property type="entry name" value="Mur_ligase_C"/>
    <property type="match status" value="1"/>
</dbReference>
<keyword evidence="9 10" id="KW-0961">Cell wall biogenesis/degradation</keyword>
<dbReference type="GO" id="GO:0071555">
    <property type="term" value="P:cell wall organization"/>
    <property type="evidence" value="ECO:0007669"/>
    <property type="project" value="UniProtKB-KW"/>
</dbReference>
<evidence type="ECO:0000256" key="3">
    <source>
        <dbReference type="ARBA" id="ARBA00022618"/>
    </source>
</evidence>
<dbReference type="Proteomes" id="UP000242662">
    <property type="component" value="Unassembled WGS sequence"/>
</dbReference>
<evidence type="ECO:0000313" key="15">
    <source>
        <dbReference type="EMBL" id="SDC35090.1"/>
    </source>
</evidence>
<dbReference type="GO" id="GO:0051301">
    <property type="term" value="P:cell division"/>
    <property type="evidence" value="ECO:0007669"/>
    <property type="project" value="UniProtKB-KW"/>
</dbReference>
<comment type="subcellular location">
    <subcellularLocation>
        <location evidence="10 11">Cytoplasm</location>
    </subcellularLocation>
</comment>
<keyword evidence="6 10" id="KW-0133">Cell shape</keyword>
<dbReference type="Gene3D" id="3.40.1190.10">
    <property type="entry name" value="Mur-like, catalytic domain"/>
    <property type="match status" value="1"/>
</dbReference>
<evidence type="ECO:0000259" key="14">
    <source>
        <dbReference type="Pfam" id="PF08245"/>
    </source>
</evidence>
<dbReference type="GO" id="GO:0008766">
    <property type="term" value="F:UDP-N-acetylmuramoylalanyl-D-glutamyl-2,6-diaminopimelate-D-alanyl-D-alanine ligase activity"/>
    <property type="evidence" value="ECO:0007669"/>
    <property type="project" value="RHEA"/>
</dbReference>
<evidence type="ECO:0000259" key="13">
    <source>
        <dbReference type="Pfam" id="PF02875"/>
    </source>
</evidence>